<dbReference type="EMBL" id="CP002017">
    <property type="protein sequence ID" value="ADG05296.1"/>
    <property type="molecule type" value="Genomic_DNA"/>
</dbReference>
<keyword evidence="2" id="KW-1185">Reference proteome</keyword>
<proteinExistence type="predicted"/>
<dbReference type="AlphaFoldDB" id="D5WTX6"/>
<protein>
    <recommendedName>
        <fullName evidence="3">SNF2-related protein</fullName>
    </recommendedName>
</protein>
<accession>D5WTX6</accession>
<dbReference type="eggNOG" id="COG0553">
    <property type="taxonomic scope" value="Bacteria"/>
</dbReference>
<name>D5WTX6_KYRT2</name>
<dbReference type="STRING" id="562970.Btus_0529"/>
<dbReference type="KEGG" id="bts:Btus_0529"/>
<dbReference type="HOGENOM" id="CLU_1719956_0_0_9"/>
<evidence type="ECO:0008006" key="3">
    <source>
        <dbReference type="Google" id="ProtNLM"/>
    </source>
</evidence>
<organism evidence="1 2">
    <name type="scientific">Kyrpidia tusciae (strain DSM 2912 / NBRC 15312 / T2)</name>
    <name type="common">Bacillus tusciae</name>
    <dbReference type="NCBI Taxonomy" id="562970"/>
    <lineage>
        <taxon>Bacteria</taxon>
        <taxon>Bacillati</taxon>
        <taxon>Bacillota</taxon>
        <taxon>Bacilli</taxon>
        <taxon>Bacillales</taxon>
        <taxon>Alicyclobacillaceae</taxon>
        <taxon>Kyrpidia</taxon>
    </lineage>
</organism>
<dbReference type="Gene3D" id="3.40.50.10810">
    <property type="entry name" value="Tandem AAA-ATPase domain"/>
    <property type="match status" value="1"/>
</dbReference>
<evidence type="ECO:0000313" key="2">
    <source>
        <dbReference type="Proteomes" id="UP000002368"/>
    </source>
</evidence>
<reference evidence="1 2" key="1">
    <citation type="journal article" date="2011" name="Stand. Genomic Sci.">
        <title>Complete genome sequence of the thermophilic, hydrogen-oxidizing Bacillus tusciae type strain (T2) and reclassification in the new genus, Kyrpidia gen. nov. as Kyrpidia tusciae comb. nov. and emendation of the family Alicyclobacillaceae da Costa and Rainey, 2010.</title>
        <authorList>
            <person name="Klenk H.P."/>
            <person name="Lapidus A."/>
            <person name="Chertkov O."/>
            <person name="Copeland A."/>
            <person name="Del Rio T.G."/>
            <person name="Nolan M."/>
            <person name="Lucas S."/>
            <person name="Chen F."/>
            <person name="Tice H."/>
            <person name="Cheng J.F."/>
            <person name="Han C."/>
            <person name="Bruce D."/>
            <person name="Goodwin L."/>
            <person name="Pitluck S."/>
            <person name="Pati A."/>
            <person name="Ivanova N."/>
            <person name="Mavromatis K."/>
            <person name="Daum C."/>
            <person name="Chen A."/>
            <person name="Palaniappan K."/>
            <person name="Chang Y.J."/>
            <person name="Land M."/>
            <person name="Hauser L."/>
            <person name="Jeffries C.D."/>
            <person name="Detter J.C."/>
            <person name="Rohde M."/>
            <person name="Abt B."/>
            <person name="Pukall R."/>
            <person name="Goker M."/>
            <person name="Bristow J."/>
            <person name="Markowitz V."/>
            <person name="Hugenholtz P."/>
            <person name="Eisen J.A."/>
        </authorList>
    </citation>
    <scope>NUCLEOTIDE SEQUENCE [LARGE SCALE GENOMIC DNA]</scope>
    <source>
        <strain evidence="1 2">DSM 2912</strain>
    </source>
</reference>
<gene>
    <name evidence="1" type="ordered locus">Btus_0529</name>
</gene>
<sequence>MKPRERQKSLGDSDPFNLMAHLACARFKSGNETYAVQAVGMSETVRDYRATFLTSLDDIQELKPEDVRFVFDDSPNYRRSRLFLHALIARAPLTESGITTRGQAVMADNEYQYVPAQMALHALRPRILIADGVGLGKTIQQADLVVIMQRPD</sequence>
<dbReference type="InterPro" id="IPR038718">
    <property type="entry name" value="SNF2-like_sf"/>
</dbReference>
<dbReference type="Proteomes" id="UP000002368">
    <property type="component" value="Chromosome"/>
</dbReference>
<evidence type="ECO:0000313" key="1">
    <source>
        <dbReference type="EMBL" id="ADG05296.1"/>
    </source>
</evidence>